<dbReference type="Pfam" id="PF16344">
    <property type="entry name" value="FecR_C"/>
    <property type="match status" value="1"/>
</dbReference>
<dbReference type="EMBL" id="JAVRHZ010000004">
    <property type="protein sequence ID" value="MDT0556088.1"/>
    <property type="molecule type" value="Genomic_DNA"/>
</dbReference>
<keyword evidence="5" id="KW-1185">Reference proteome</keyword>
<protein>
    <submittedName>
        <fullName evidence="4">FecR family protein</fullName>
    </submittedName>
</protein>
<evidence type="ECO:0000259" key="2">
    <source>
        <dbReference type="Pfam" id="PF04773"/>
    </source>
</evidence>
<dbReference type="PANTHER" id="PTHR30273">
    <property type="entry name" value="PERIPLASMIC SIGNAL SENSOR AND SIGMA FACTOR ACTIVATOR FECR-RELATED"/>
    <property type="match status" value="1"/>
</dbReference>
<gene>
    <name evidence="4" type="ORF">RM538_08740</name>
</gene>
<comment type="caution">
    <text evidence="4">The sequence shown here is derived from an EMBL/GenBank/DDBJ whole genome shotgun (WGS) entry which is preliminary data.</text>
</comment>
<dbReference type="InterPro" id="IPR032508">
    <property type="entry name" value="FecR_C"/>
</dbReference>
<dbReference type="InterPro" id="IPR006860">
    <property type="entry name" value="FecR"/>
</dbReference>
<evidence type="ECO:0000313" key="4">
    <source>
        <dbReference type="EMBL" id="MDT0556088.1"/>
    </source>
</evidence>
<organism evidence="4 5">
    <name type="scientific">Patiriisocius hiemis</name>
    <dbReference type="NCBI Taxonomy" id="3075604"/>
    <lineage>
        <taxon>Bacteria</taxon>
        <taxon>Pseudomonadati</taxon>
        <taxon>Bacteroidota</taxon>
        <taxon>Flavobacteriia</taxon>
        <taxon>Flavobacteriales</taxon>
        <taxon>Flavobacteriaceae</taxon>
        <taxon>Patiriisocius</taxon>
    </lineage>
</organism>
<dbReference type="Gene3D" id="3.55.50.30">
    <property type="match status" value="1"/>
</dbReference>
<feature type="domain" description="Protein FecR C-terminal" evidence="3">
    <location>
        <begin position="236"/>
        <end position="302"/>
    </location>
</feature>
<keyword evidence="1" id="KW-0812">Transmembrane</keyword>
<feature type="transmembrane region" description="Helical" evidence="1">
    <location>
        <begin position="74"/>
        <end position="97"/>
    </location>
</feature>
<evidence type="ECO:0000256" key="1">
    <source>
        <dbReference type="SAM" id="Phobius"/>
    </source>
</evidence>
<accession>A0ABU2YD40</accession>
<name>A0ABU2YD40_9FLAO</name>
<dbReference type="InterPro" id="IPR012373">
    <property type="entry name" value="Ferrdict_sens_TM"/>
</dbReference>
<keyword evidence="1" id="KW-0472">Membrane</keyword>
<proteinExistence type="predicted"/>
<keyword evidence="1" id="KW-1133">Transmembrane helix</keyword>
<dbReference type="RefSeq" id="WP_311333040.1">
    <property type="nucleotide sequence ID" value="NZ_JAVRHZ010000004.1"/>
</dbReference>
<feature type="domain" description="FecR protein" evidence="2">
    <location>
        <begin position="104"/>
        <end position="193"/>
    </location>
</feature>
<reference evidence="4 5" key="1">
    <citation type="submission" date="2023-09" db="EMBL/GenBank/DDBJ databases">
        <authorList>
            <person name="Rey-Velasco X."/>
        </authorList>
    </citation>
    <scope>NUCLEOTIDE SEQUENCE [LARGE SCALE GENOMIC DNA]</scope>
    <source>
        <strain evidence="4 5">W242</strain>
    </source>
</reference>
<evidence type="ECO:0000259" key="3">
    <source>
        <dbReference type="Pfam" id="PF16344"/>
    </source>
</evidence>
<sequence>MISDKMDKEQLLHKTLNETATDKELELLKQDARYASYLTIANASKNLTTPSFDSNTVLEKINNKKTKNTKVKKLNPITILTRIAAVLVLVFGSYLFYQSLDTSISTGIAQKETFNLPDNSQVVLNANSEVSYNKNKWEDAREVTLDGEAYFKVTKGHKFDVVTNTGKVSVLGTQFNVYNRNDLFTISCFEGLVSVTVKDSVIMLPAGTKIAINNGNIGNKQTITESNPYWVLNESSFKNTTVATVIDELKNQYNYTFTIKGNTISKKRFTGNITHTDIEIALESLCQPLQLTYSIDNNEITIYDKEQE</sequence>
<dbReference type="Proteomes" id="UP001254488">
    <property type="component" value="Unassembled WGS sequence"/>
</dbReference>
<evidence type="ECO:0000313" key="5">
    <source>
        <dbReference type="Proteomes" id="UP001254488"/>
    </source>
</evidence>
<dbReference type="Pfam" id="PF04773">
    <property type="entry name" value="FecR"/>
    <property type="match status" value="1"/>
</dbReference>
<dbReference type="PANTHER" id="PTHR30273:SF2">
    <property type="entry name" value="PROTEIN FECR"/>
    <property type="match status" value="1"/>
</dbReference>
<dbReference type="Gene3D" id="2.60.120.1440">
    <property type="match status" value="1"/>
</dbReference>